<gene>
    <name evidence="4" type="ORF">URODEC1_LOCUS41606</name>
</gene>
<dbReference type="SMART" id="SM00320">
    <property type="entry name" value="WD40"/>
    <property type="match status" value="6"/>
</dbReference>
<dbReference type="InterPro" id="IPR015943">
    <property type="entry name" value="WD40/YVTN_repeat-like_dom_sf"/>
</dbReference>
<evidence type="ECO:0000313" key="5">
    <source>
        <dbReference type="Proteomes" id="UP001497457"/>
    </source>
</evidence>
<dbReference type="InterPro" id="IPR020472">
    <property type="entry name" value="WD40_PAC1"/>
</dbReference>
<dbReference type="FunFam" id="2.130.10.10:FF:000353">
    <property type="entry name" value="Transcriptional corepressor LEUNIG"/>
    <property type="match status" value="1"/>
</dbReference>
<reference evidence="4" key="1">
    <citation type="submission" date="2024-10" db="EMBL/GenBank/DDBJ databases">
        <authorList>
            <person name="Ryan C."/>
        </authorList>
    </citation>
    <scope>NUCLEOTIDE SEQUENCE [LARGE SCALE GENOMIC DNA]</scope>
</reference>
<accession>A0ABC8Z594</accession>
<dbReference type="PRINTS" id="PR00320">
    <property type="entry name" value="GPROTEINBRPT"/>
</dbReference>
<evidence type="ECO:0008006" key="6">
    <source>
        <dbReference type="Google" id="ProtNLM"/>
    </source>
</evidence>
<dbReference type="InterPro" id="IPR019775">
    <property type="entry name" value="WD40_repeat_CS"/>
</dbReference>
<dbReference type="Pfam" id="PF00400">
    <property type="entry name" value="WD40"/>
    <property type="match status" value="4"/>
</dbReference>
<dbReference type="PROSITE" id="PS50082">
    <property type="entry name" value="WD_REPEATS_2"/>
    <property type="match status" value="3"/>
</dbReference>
<dbReference type="SUPFAM" id="SSF50978">
    <property type="entry name" value="WD40 repeat-like"/>
    <property type="match status" value="1"/>
</dbReference>
<dbReference type="CDD" id="cd00200">
    <property type="entry name" value="WD40"/>
    <property type="match status" value="1"/>
</dbReference>
<protein>
    <recommendedName>
        <fullName evidence="6">Transcriptional corepressor LEUNIG-like</fullName>
    </recommendedName>
</protein>
<keyword evidence="1 3" id="KW-0853">WD repeat</keyword>
<feature type="repeat" description="WD" evidence="3">
    <location>
        <begin position="272"/>
        <end position="304"/>
    </location>
</feature>
<keyword evidence="5" id="KW-1185">Reference proteome</keyword>
<evidence type="ECO:0000256" key="2">
    <source>
        <dbReference type="ARBA" id="ARBA00022737"/>
    </source>
</evidence>
<dbReference type="Gene3D" id="2.130.10.10">
    <property type="entry name" value="YVTN repeat-like/Quinoprotein amine dehydrogenase"/>
    <property type="match status" value="2"/>
</dbReference>
<feature type="repeat" description="WD" evidence="3">
    <location>
        <begin position="100"/>
        <end position="142"/>
    </location>
</feature>
<dbReference type="PROSITE" id="PS00678">
    <property type="entry name" value="WD_REPEATS_1"/>
    <property type="match status" value="1"/>
</dbReference>
<dbReference type="PROSITE" id="PS50294">
    <property type="entry name" value="WD_REPEATS_REGION"/>
    <property type="match status" value="3"/>
</dbReference>
<dbReference type="InterPro" id="IPR036322">
    <property type="entry name" value="WD40_repeat_dom_sf"/>
</dbReference>
<dbReference type="AlphaFoldDB" id="A0ABC8Z594"/>
<proteinExistence type="predicted"/>
<evidence type="ECO:0000256" key="3">
    <source>
        <dbReference type="PROSITE-ProRule" id="PRU00221"/>
    </source>
</evidence>
<evidence type="ECO:0000313" key="4">
    <source>
        <dbReference type="EMBL" id="CAL4955726.1"/>
    </source>
</evidence>
<dbReference type="Proteomes" id="UP001497457">
    <property type="component" value="Chromosome 18b"/>
</dbReference>
<name>A0ABC8Z594_9POAL</name>
<dbReference type="InterPro" id="IPR044716">
    <property type="entry name" value="LEUNIG-like"/>
</dbReference>
<dbReference type="PANTHER" id="PTHR44376:SF5">
    <property type="entry name" value="TRANSCRIPTIONAL COREPRESSOR LEUNIG ISOFORM X1"/>
    <property type="match status" value="1"/>
</dbReference>
<organism evidence="4 5">
    <name type="scientific">Urochloa decumbens</name>
    <dbReference type="NCBI Taxonomy" id="240449"/>
    <lineage>
        <taxon>Eukaryota</taxon>
        <taxon>Viridiplantae</taxon>
        <taxon>Streptophyta</taxon>
        <taxon>Embryophyta</taxon>
        <taxon>Tracheophyta</taxon>
        <taxon>Spermatophyta</taxon>
        <taxon>Magnoliopsida</taxon>
        <taxon>Liliopsida</taxon>
        <taxon>Poales</taxon>
        <taxon>Poaceae</taxon>
        <taxon>PACMAD clade</taxon>
        <taxon>Panicoideae</taxon>
        <taxon>Panicodae</taxon>
        <taxon>Paniceae</taxon>
        <taxon>Melinidinae</taxon>
        <taxon>Urochloa</taxon>
    </lineage>
</organism>
<dbReference type="EMBL" id="OZ075128">
    <property type="protein sequence ID" value="CAL4955726.1"/>
    <property type="molecule type" value="Genomic_DNA"/>
</dbReference>
<dbReference type="InterPro" id="IPR001680">
    <property type="entry name" value="WD40_rpt"/>
</dbReference>
<sequence length="304" mass="33972">MPTKSLVLVRLQKPVPVQEKLFVATCHLMANSLLLVVMIKRQVVLWSTEPLQPKYSLEGHSWLITDVRFSPSMSRLATSSFDKTVRVWDAENTGDLLRIFTGHPRPVICLDFHPNKEDMICSFDSDGEVRCWSINNNSCLNCVKVFKGGATHMRIQPRKGKYLAAASEKVIYILDAETQLVCRSPLQGHIKKIQSVCWDPTGDYLASVSLDSVRIWSFASGRDGEFVRELDCSGKLLCSSVFHPTYPSLLVIGCYKTLELWDVRENNSMTLNNAHDALVAGLAASSQSGQIASASHDQTVKLWK</sequence>
<evidence type="ECO:0000256" key="1">
    <source>
        <dbReference type="ARBA" id="ARBA00022574"/>
    </source>
</evidence>
<dbReference type="PANTHER" id="PTHR44376">
    <property type="entry name" value="TRANSCRIPTIONAL REGULATOR OF FILAMENTOUS GROWTH FLO8"/>
    <property type="match status" value="1"/>
</dbReference>
<keyword evidence="2" id="KW-0677">Repeat</keyword>
<feature type="repeat" description="WD" evidence="3">
    <location>
        <begin position="57"/>
        <end position="98"/>
    </location>
</feature>